<dbReference type="CDD" id="cd00138">
    <property type="entry name" value="PLDc_SF"/>
    <property type="match status" value="1"/>
</dbReference>
<evidence type="ECO:0000259" key="1">
    <source>
        <dbReference type="PROSITE" id="PS50035"/>
    </source>
</evidence>
<dbReference type="InterPro" id="IPR001736">
    <property type="entry name" value="PLipase_D/transphosphatidylase"/>
</dbReference>
<dbReference type="PANTHER" id="PTHR21248:SF22">
    <property type="entry name" value="PHOSPHOLIPASE D"/>
    <property type="match status" value="1"/>
</dbReference>
<dbReference type="Proteomes" id="UP000053947">
    <property type="component" value="Unassembled WGS sequence"/>
</dbReference>
<comment type="caution">
    <text evidence="2">The sequence shown here is derived from an EMBL/GenBank/DDBJ whole genome shotgun (WGS) entry which is preliminary data.</text>
</comment>
<protein>
    <submittedName>
        <fullName evidence="2">PLD-like domain</fullName>
    </submittedName>
</protein>
<sequence>MISTENNYDQLELVITPPEPYGAQLAHQFRARTTIGVLTQLVAQAKMHILIASPFVQASDNQTGSPLADALRHALNRNVRLDVISTLPGINIFKTGWVSSVGNTRVNLYRPMPNVKDEKLLGSHAKVFVVDSTHAYIGSANLTSPGLTGNLEMGVLVHGKVAANVASFWEYLITNGFLLKV</sequence>
<dbReference type="GO" id="GO:0030572">
    <property type="term" value="F:phosphatidyltransferase activity"/>
    <property type="evidence" value="ECO:0007669"/>
    <property type="project" value="UniProtKB-ARBA"/>
</dbReference>
<dbReference type="AlphaFoldDB" id="A0A0W0GGW7"/>
<gene>
    <name evidence="2" type="ORF">DEALK_06530</name>
</gene>
<evidence type="ECO:0000313" key="2">
    <source>
        <dbReference type="EMBL" id="KTB47808.1"/>
    </source>
</evidence>
<dbReference type="GO" id="GO:0032049">
    <property type="term" value="P:cardiolipin biosynthetic process"/>
    <property type="evidence" value="ECO:0007669"/>
    <property type="project" value="UniProtKB-ARBA"/>
</dbReference>
<dbReference type="RefSeq" id="WP_058438623.1">
    <property type="nucleotide sequence ID" value="NZ_KQ758903.1"/>
</dbReference>
<proteinExistence type="predicted"/>
<reference evidence="2 3" key="1">
    <citation type="submission" date="2015-06" db="EMBL/GenBank/DDBJ databases">
        <title>Genome sequence of the organohalide-respiring Dehalogenimonas alkenigignens type strain (IP3-3T).</title>
        <authorList>
            <person name="Key T.A."/>
            <person name="Richmond D.P."/>
            <person name="Bowman K.S."/>
            <person name="Cho Y.-J."/>
            <person name="Chun J."/>
            <person name="da Costa M.S."/>
            <person name="Rainey F.A."/>
            <person name="Moe W.M."/>
        </authorList>
    </citation>
    <scope>NUCLEOTIDE SEQUENCE [LARGE SCALE GENOMIC DNA]</scope>
    <source>
        <strain evidence="2 3">IP3-3</strain>
    </source>
</reference>
<dbReference type="InterPro" id="IPR025202">
    <property type="entry name" value="PLD-like_dom"/>
</dbReference>
<dbReference type="SUPFAM" id="SSF56024">
    <property type="entry name" value="Phospholipase D/nuclease"/>
    <property type="match status" value="1"/>
</dbReference>
<dbReference type="STRING" id="1217799.DEALK_06530"/>
<accession>A0A0W0GGW7</accession>
<dbReference type="OrthoDB" id="9762009at2"/>
<dbReference type="PROSITE" id="PS50035">
    <property type="entry name" value="PLD"/>
    <property type="match status" value="1"/>
</dbReference>
<organism evidence="2 3">
    <name type="scientific">Dehalogenimonas alkenigignens</name>
    <dbReference type="NCBI Taxonomy" id="1217799"/>
    <lineage>
        <taxon>Bacteria</taxon>
        <taxon>Bacillati</taxon>
        <taxon>Chloroflexota</taxon>
        <taxon>Dehalococcoidia</taxon>
        <taxon>Dehalococcoidales</taxon>
        <taxon>Dehalococcoidaceae</taxon>
        <taxon>Dehalogenimonas</taxon>
    </lineage>
</organism>
<keyword evidence="3" id="KW-1185">Reference proteome</keyword>
<dbReference type="PANTHER" id="PTHR21248">
    <property type="entry name" value="CARDIOLIPIN SYNTHASE"/>
    <property type="match status" value="1"/>
</dbReference>
<dbReference type="EMBL" id="LFDV01000002">
    <property type="protein sequence ID" value="KTB47808.1"/>
    <property type="molecule type" value="Genomic_DNA"/>
</dbReference>
<feature type="domain" description="PLD phosphodiesterase" evidence="1">
    <location>
        <begin position="124"/>
        <end position="146"/>
    </location>
</feature>
<dbReference type="Gene3D" id="3.30.870.10">
    <property type="entry name" value="Endonuclease Chain A"/>
    <property type="match status" value="1"/>
</dbReference>
<evidence type="ECO:0000313" key="3">
    <source>
        <dbReference type="Proteomes" id="UP000053947"/>
    </source>
</evidence>
<dbReference type="Pfam" id="PF13091">
    <property type="entry name" value="PLDc_2"/>
    <property type="match status" value="1"/>
</dbReference>
<name>A0A0W0GGW7_9CHLR</name>